<protein>
    <recommendedName>
        <fullName evidence="5">MARVEL domain-containing protein</fullName>
    </recommendedName>
</protein>
<feature type="transmembrane region" description="Helical" evidence="2">
    <location>
        <begin position="53"/>
        <end position="72"/>
    </location>
</feature>
<feature type="transmembrane region" description="Helical" evidence="2">
    <location>
        <begin position="77"/>
        <end position="99"/>
    </location>
</feature>
<evidence type="ECO:0000313" key="4">
    <source>
        <dbReference type="Proteomes" id="UP000250266"/>
    </source>
</evidence>
<keyword evidence="2" id="KW-0472">Membrane</keyword>
<reference evidence="3 4" key="1">
    <citation type="journal article" date="2016" name="Nat. Commun.">
        <title>Ectomycorrhizal ecology is imprinted in the genome of the dominant symbiotic fungus Cenococcum geophilum.</title>
        <authorList>
            <consortium name="DOE Joint Genome Institute"/>
            <person name="Peter M."/>
            <person name="Kohler A."/>
            <person name="Ohm R.A."/>
            <person name="Kuo A."/>
            <person name="Krutzmann J."/>
            <person name="Morin E."/>
            <person name="Arend M."/>
            <person name="Barry K.W."/>
            <person name="Binder M."/>
            <person name="Choi C."/>
            <person name="Clum A."/>
            <person name="Copeland A."/>
            <person name="Grisel N."/>
            <person name="Haridas S."/>
            <person name="Kipfer T."/>
            <person name="LaButti K."/>
            <person name="Lindquist E."/>
            <person name="Lipzen A."/>
            <person name="Maire R."/>
            <person name="Meier B."/>
            <person name="Mihaltcheva S."/>
            <person name="Molinier V."/>
            <person name="Murat C."/>
            <person name="Poggeler S."/>
            <person name="Quandt C.A."/>
            <person name="Sperisen C."/>
            <person name="Tritt A."/>
            <person name="Tisserant E."/>
            <person name="Crous P.W."/>
            <person name="Henrissat B."/>
            <person name="Nehls U."/>
            <person name="Egli S."/>
            <person name="Spatafora J.W."/>
            <person name="Grigoriev I.V."/>
            <person name="Martin F.M."/>
        </authorList>
    </citation>
    <scope>NUCLEOTIDE SEQUENCE [LARGE SCALE GENOMIC DNA]</scope>
    <source>
        <strain evidence="3 4">CBS 459.81</strain>
    </source>
</reference>
<evidence type="ECO:0000256" key="1">
    <source>
        <dbReference type="SAM" id="MobiDB-lite"/>
    </source>
</evidence>
<keyword evidence="2" id="KW-0812">Transmembrane</keyword>
<name>A0A8E2E1B1_9PEZI</name>
<accession>A0A8E2E1B1</accession>
<keyword evidence="2" id="KW-1133">Transmembrane helix</keyword>
<feature type="transmembrane region" description="Helical" evidence="2">
    <location>
        <begin position="151"/>
        <end position="176"/>
    </location>
</feature>
<dbReference type="Proteomes" id="UP000250266">
    <property type="component" value="Unassembled WGS sequence"/>
</dbReference>
<sequence length="308" mass="32613">MAIGGAFLKLLQTFLYAVEFCCAAIILGIYSYFLSVLADHNIGIPTWEKAVEGMSGAAVLYLLFAVLLTCFLGGRTIFAFIAIVLDILFCGAFVAIAVLTRNGAHGCSGNVNTPLGNGDSNSKNGYGSDGFGLGHNKNVTYSVKLGTACRLNSACFAVAILGAVLFLISTLVQLLLGRHHQKEKRYGPGPSNGYTFGSGKRRPWQRRQKNKGVRDAELGTVGGVTAGGLMADKHHHDIRPSHDTGYTGSTVAPTTATFENTNKPLHNGYNAAGGYHTTPTGAAVNPYGYDNTAPNHTHHTPATTATNY</sequence>
<feature type="region of interest" description="Disordered" evidence="1">
    <location>
        <begin position="286"/>
        <end position="308"/>
    </location>
</feature>
<evidence type="ECO:0008006" key="5">
    <source>
        <dbReference type="Google" id="ProtNLM"/>
    </source>
</evidence>
<keyword evidence="4" id="KW-1185">Reference proteome</keyword>
<dbReference type="OrthoDB" id="5342507at2759"/>
<feature type="region of interest" description="Disordered" evidence="1">
    <location>
        <begin position="239"/>
        <end position="263"/>
    </location>
</feature>
<gene>
    <name evidence="3" type="ORF">K432DRAFT_174702</name>
</gene>
<feature type="region of interest" description="Disordered" evidence="1">
    <location>
        <begin position="182"/>
        <end position="213"/>
    </location>
</feature>
<evidence type="ECO:0000256" key="2">
    <source>
        <dbReference type="SAM" id="Phobius"/>
    </source>
</evidence>
<dbReference type="AlphaFoldDB" id="A0A8E2E1B1"/>
<feature type="compositionally biased region" description="Polar residues" evidence="1">
    <location>
        <begin position="244"/>
        <end position="263"/>
    </location>
</feature>
<feature type="transmembrane region" description="Helical" evidence="2">
    <location>
        <begin position="14"/>
        <end position="33"/>
    </location>
</feature>
<proteinExistence type="predicted"/>
<organism evidence="3 4">
    <name type="scientific">Lepidopterella palustris CBS 459.81</name>
    <dbReference type="NCBI Taxonomy" id="1314670"/>
    <lineage>
        <taxon>Eukaryota</taxon>
        <taxon>Fungi</taxon>
        <taxon>Dikarya</taxon>
        <taxon>Ascomycota</taxon>
        <taxon>Pezizomycotina</taxon>
        <taxon>Dothideomycetes</taxon>
        <taxon>Pleosporomycetidae</taxon>
        <taxon>Mytilinidiales</taxon>
        <taxon>Argynnaceae</taxon>
        <taxon>Lepidopterella</taxon>
    </lineage>
</organism>
<feature type="compositionally biased region" description="Low complexity" evidence="1">
    <location>
        <begin position="291"/>
        <end position="308"/>
    </location>
</feature>
<dbReference type="EMBL" id="KV745327">
    <property type="protein sequence ID" value="OCK75358.1"/>
    <property type="molecule type" value="Genomic_DNA"/>
</dbReference>
<evidence type="ECO:0000313" key="3">
    <source>
        <dbReference type="EMBL" id="OCK75358.1"/>
    </source>
</evidence>
<feature type="compositionally biased region" description="Basic residues" evidence="1">
    <location>
        <begin position="199"/>
        <end position="211"/>
    </location>
</feature>